<accession>A0A7T2U6Z0</accession>
<name>A0A7T2U6Z0_9BURK</name>
<dbReference type="Proteomes" id="UP000594943">
    <property type="component" value="Chromosome 2"/>
</dbReference>
<protein>
    <submittedName>
        <fullName evidence="1">Uncharacterized protein</fullName>
    </submittedName>
</protein>
<dbReference type="KEGG" id="bhg:I6G56_20285"/>
<reference evidence="1 2" key="1">
    <citation type="submission" date="2020-12" db="EMBL/GenBank/DDBJ databases">
        <title>FDA dAtabase for Regulatory Grade micrObial Sequences (FDA-ARGOS): Supporting development and validation of Infectious Disease Dx tests.</title>
        <authorList>
            <person name="Nelson B."/>
            <person name="Plummer A."/>
            <person name="Tallon L."/>
            <person name="Sadzewicz L."/>
            <person name="Zhao X."/>
            <person name="Boylan J."/>
            <person name="Ott S."/>
            <person name="Bowen H."/>
            <person name="Vavikolanu K."/>
            <person name="Mehta A."/>
            <person name="Aluvathingal J."/>
            <person name="Nadendla S."/>
            <person name="Myers T."/>
            <person name="Yan Y."/>
            <person name="Sichtig H."/>
        </authorList>
    </citation>
    <scope>NUCLEOTIDE SEQUENCE [LARGE SCALE GENOMIC DNA]</scope>
    <source>
        <strain evidence="1 2">FDAARGOS_899</strain>
    </source>
</reference>
<dbReference type="RefSeq" id="WP_144411896.1">
    <property type="nucleotide sequence ID" value="NZ_CP013382.1"/>
</dbReference>
<proteinExistence type="predicted"/>
<gene>
    <name evidence="1" type="ORF">I6G56_20285</name>
</gene>
<evidence type="ECO:0000313" key="2">
    <source>
        <dbReference type="Proteomes" id="UP000594943"/>
    </source>
</evidence>
<organism evidence="1 2">
    <name type="scientific">Burkholderia humptydooensis</name>
    <dbReference type="NCBI Taxonomy" id="430531"/>
    <lineage>
        <taxon>Bacteria</taxon>
        <taxon>Pseudomonadati</taxon>
        <taxon>Pseudomonadota</taxon>
        <taxon>Betaproteobacteria</taxon>
        <taxon>Burkholderiales</taxon>
        <taxon>Burkholderiaceae</taxon>
        <taxon>Burkholderia</taxon>
        <taxon>pseudomallei group</taxon>
    </lineage>
</organism>
<evidence type="ECO:0000313" key="1">
    <source>
        <dbReference type="EMBL" id="QPS46830.1"/>
    </source>
</evidence>
<dbReference type="AlphaFoldDB" id="A0A7T2U6Z0"/>
<dbReference type="EMBL" id="CP065687">
    <property type="protein sequence ID" value="QPS46830.1"/>
    <property type="molecule type" value="Genomic_DNA"/>
</dbReference>
<sequence length="78" mass="8372">MILCGASGAPPMSSCRRAPGGNRVVRAAGRRCSRGGSVECAARMRAANGGHIQFFWIFNWIVDGIFCEYSIDSRGSDC</sequence>